<proteinExistence type="predicted"/>
<name>A0A1W2A8W9_9HYPH</name>
<accession>A0A1W2A8W9</accession>
<evidence type="ECO:0000313" key="2">
    <source>
        <dbReference type="EMBL" id="SMC56871.1"/>
    </source>
</evidence>
<dbReference type="InterPro" id="IPR014054">
    <property type="entry name" value="Phage_regulatory_Rha"/>
</dbReference>
<feature type="domain" description="Antirepressor protein C-terminal" evidence="1">
    <location>
        <begin position="147"/>
        <end position="249"/>
    </location>
</feature>
<protein>
    <submittedName>
        <fullName evidence="2">Phage regulatory protein, rha family</fullName>
    </submittedName>
</protein>
<dbReference type="GO" id="GO:0003677">
    <property type="term" value="F:DNA binding"/>
    <property type="evidence" value="ECO:0007669"/>
    <property type="project" value="InterPro"/>
</dbReference>
<dbReference type="InterPro" id="IPR005039">
    <property type="entry name" value="Ant_C"/>
</dbReference>
<dbReference type="Pfam" id="PF09669">
    <property type="entry name" value="Phage_pRha"/>
    <property type="match status" value="1"/>
</dbReference>
<dbReference type="Proteomes" id="UP000192656">
    <property type="component" value="Unassembled WGS sequence"/>
</dbReference>
<dbReference type="STRING" id="937218.SAMN06297251_10423"/>
<reference evidence="2 3" key="1">
    <citation type="submission" date="2017-04" db="EMBL/GenBank/DDBJ databases">
        <authorList>
            <person name="Afonso C.L."/>
            <person name="Miller P.J."/>
            <person name="Scott M.A."/>
            <person name="Spackman E."/>
            <person name="Goraichik I."/>
            <person name="Dimitrov K.M."/>
            <person name="Suarez D.L."/>
            <person name="Swayne D.E."/>
        </authorList>
    </citation>
    <scope>NUCLEOTIDE SEQUENCE [LARGE SCALE GENOMIC DNA]</scope>
    <source>
        <strain evidence="2 3">CGMCC 1.10972</strain>
    </source>
</reference>
<dbReference type="AlphaFoldDB" id="A0A1W2A8W9"/>
<sequence>MSESRAILPHEPTLYTRDGRVFTNSMHVAEFFGKLHNTVLRDIRMLVLSDEFREYNYVQTLVCKGSGAVERSTPVIEMTRDGFMFLCMGYRGEKAGLIKERYIAAFNRMEEELRRLMANPAPAPDLTDAATLRSVLLGYTERVLALEEKVEEMTPQVQALSRISESGGSLCITDAAKDLKLRPKLLFDFLRSRRWIYRRTGSNSDIAYQDKIESGLLEHKTTTITRSDGSEKTVSQVRVTPKGLARLGQEFPPLLQLVG</sequence>
<evidence type="ECO:0000313" key="3">
    <source>
        <dbReference type="Proteomes" id="UP000192656"/>
    </source>
</evidence>
<gene>
    <name evidence="2" type="ORF">SAMN06297251_10423</name>
</gene>
<dbReference type="NCBIfam" id="TIGR02681">
    <property type="entry name" value="phage_pRha"/>
    <property type="match status" value="1"/>
</dbReference>
<keyword evidence="3" id="KW-1185">Reference proteome</keyword>
<organism evidence="2 3">
    <name type="scientific">Fulvimarina manganoxydans</name>
    <dbReference type="NCBI Taxonomy" id="937218"/>
    <lineage>
        <taxon>Bacteria</taxon>
        <taxon>Pseudomonadati</taxon>
        <taxon>Pseudomonadota</taxon>
        <taxon>Alphaproteobacteria</taxon>
        <taxon>Hyphomicrobiales</taxon>
        <taxon>Aurantimonadaceae</taxon>
        <taxon>Fulvimarina</taxon>
    </lineage>
</organism>
<dbReference type="EMBL" id="FWXR01000004">
    <property type="protein sequence ID" value="SMC56871.1"/>
    <property type="molecule type" value="Genomic_DNA"/>
</dbReference>
<dbReference type="Pfam" id="PF03374">
    <property type="entry name" value="ANT"/>
    <property type="match status" value="1"/>
</dbReference>
<dbReference type="RefSeq" id="WP_084409168.1">
    <property type="nucleotide sequence ID" value="NZ_FWXR01000004.1"/>
</dbReference>
<evidence type="ECO:0000259" key="1">
    <source>
        <dbReference type="Pfam" id="PF03374"/>
    </source>
</evidence>